<gene>
    <name evidence="1" type="ORF">HA331_06300</name>
</gene>
<accession>A0A832WJI4</accession>
<evidence type="ECO:0008006" key="3">
    <source>
        <dbReference type="Google" id="ProtNLM"/>
    </source>
</evidence>
<proteinExistence type="predicted"/>
<dbReference type="AlphaFoldDB" id="A0A832WJI4"/>
<protein>
    <recommendedName>
        <fullName evidence="3">CGP-CTERM sorting domain-containing protein</fullName>
    </recommendedName>
</protein>
<evidence type="ECO:0000313" key="2">
    <source>
        <dbReference type="Proteomes" id="UP000617544"/>
    </source>
</evidence>
<dbReference type="RefSeq" id="WP_010884893.1">
    <property type="nucleotide sequence ID" value="NZ_DUJN01000005.1"/>
</dbReference>
<evidence type="ECO:0000313" key="1">
    <source>
        <dbReference type="EMBL" id="HII61342.1"/>
    </source>
</evidence>
<dbReference type="Proteomes" id="UP000617544">
    <property type="component" value="Unassembled WGS sequence"/>
</dbReference>
<dbReference type="EMBL" id="DUJN01000005">
    <property type="protein sequence ID" value="HII61342.1"/>
    <property type="molecule type" value="Genomic_DNA"/>
</dbReference>
<reference evidence="1" key="1">
    <citation type="journal article" date="2020" name="bioRxiv">
        <title>A rank-normalized archaeal taxonomy based on genome phylogeny resolves widespread incomplete and uneven classifications.</title>
        <authorList>
            <person name="Rinke C."/>
            <person name="Chuvochina M."/>
            <person name="Mussig A.J."/>
            <person name="Chaumeil P.-A."/>
            <person name="Waite D.W."/>
            <person name="Whitman W.B."/>
            <person name="Parks D.H."/>
            <person name="Hugenholtz P."/>
        </authorList>
    </citation>
    <scope>NUCLEOTIDE SEQUENCE</scope>
    <source>
        <strain evidence="1">UBA8834</strain>
    </source>
</reference>
<comment type="caution">
    <text evidence="1">The sequence shown here is derived from an EMBL/GenBank/DDBJ whole genome shotgun (WGS) entry which is preliminary data.</text>
</comment>
<name>A0A832WJI4_PYRHR</name>
<organism evidence="1 2">
    <name type="scientific">Pyrococcus horikoshii</name>
    <dbReference type="NCBI Taxonomy" id="53953"/>
    <lineage>
        <taxon>Archaea</taxon>
        <taxon>Methanobacteriati</taxon>
        <taxon>Methanobacteriota</taxon>
        <taxon>Thermococci</taxon>
        <taxon>Thermococcales</taxon>
        <taxon>Thermococcaceae</taxon>
        <taxon>Pyrococcus</taxon>
    </lineage>
</organism>
<dbReference type="OMA" id="CWAEVYD"/>
<sequence length="316" mass="36021">MSRWIVPLLLLTLLSFPALASKPLIPVGGDVVEVYYNIYSNGTAALISTEVADLQVTCGMEMVCWPEVGRAYHYLFFYNGSQLYFLNFTPALLELLPPSFGPENISYDLIYLYPELYWNGSWYVNISYYPVGGIYRFGGMYILDTKNFCIEPTNLTSPEWKHTINGLWIEIPKIFYSGEYWHSSSHNSAHFIILTNTSLLNDPIYGPAYNQVFKHIPTLTVNWTQFPVYFILSRHRVRKNITLFYLNITDIVRGGYLPEDVKIANVTVCKEEQGTKIEGNTTSKSEEENTITGSKVCGPGLILLLTVALTLTKRRR</sequence>
<dbReference type="GeneID" id="1443128"/>